<dbReference type="Pfam" id="PF22939">
    <property type="entry name" value="WHD_GPIID"/>
    <property type="match status" value="1"/>
</dbReference>
<protein>
    <recommendedName>
        <fullName evidence="6">NACHT domain-containing protein</fullName>
    </recommendedName>
</protein>
<dbReference type="InterPro" id="IPR056884">
    <property type="entry name" value="NPHP3-like_N"/>
</dbReference>
<proteinExistence type="predicted"/>
<evidence type="ECO:0000259" key="2">
    <source>
        <dbReference type="Pfam" id="PF22939"/>
    </source>
</evidence>
<accession>A0AA39YPA8</accession>
<dbReference type="Gene3D" id="1.25.40.20">
    <property type="entry name" value="Ankyrin repeat-containing domain"/>
    <property type="match status" value="1"/>
</dbReference>
<evidence type="ECO:0000259" key="3">
    <source>
        <dbReference type="Pfam" id="PF24883"/>
    </source>
</evidence>
<dbReference type="PANTHER" id="PTHR10039:SF10">
    <property type="entry name" value="NACHT DOMAIN-CONTAINING PROTEIN"/>
    <property type="match status" value="1"/>
</dbReference>
<dbReference type="InterPro" id="IPR036770">
    <property type="entry name" value="Ankyrin_rpt-contain_sf"/>
</dbReference>
<evidence type="ECO:0000313" key="4">
    <source>
        <dbReference type="EMBL" id="KAK0656208.1"/>
    </source>
</evidence>
<comment type="caution">
    <text evidence="4">The sequence shown here is derived from an EMBL/GenBank/DDBJ whole genome shotgun (WGS) entry which is preliminary data.</text>
</comment>
<dbReference type="Proteomes" id="UP001174936">
    <property type="component" value="Unassembled WGS sequence"/>
</dbReference>
<gene>
    <name evidence="4" type="ORF">B0T16DRAFT_451810</name>
</gene>
<feature type="domain" description="GPI inositol-deacylase winged helix" evidence="2">
    <location>
        <begin position="539"/>
        <end position="623"/>
    </location>
</feature>
<keyword evidence="5" id="KW-1185">Reference proteome</keyword>
<sequence>MALALRSAATLDPEIVLAQAVSEFEQALSEQQRSAFRLLRSQALQSVPQPEDVRRFTAELNLRFKGRSTVRCLGPRFTSVLQATQQYAALGDVIVGASQNILAAGIWSLVRVSLQLVVGLTSYLERISLFFMEVGRSSPRYQSLALLYPRSTSLRGSLCHYFTVVTKVCHHFVSFSQKSMFGQLASSLDESTLRSAQAELQKLSRCIMEEVDFLSTQTIESEARENSSFRNILSAARASEAHRRLLKRRLHLLDGCSKMDFETPCKQARKLGDSTIFVNNDTYGNWKSGNAPSMLVLTGKLGSGKSVTMANIVDDLHLLNDGSAVIYFFCRHDMPEGLTARAIIGCLFRQLLQLCIQDSAMDDLIEDFRTQTGLEYIAGILNKVFPHSRKIRCLIDGLDECPADEAQQALRWIKRLRVELDFWCCVSVRSTAHEGLVTERNLDEWAVVNMTDDNPDIVAYINTEIRDRIQTGQLKIGDPNLVIEIRDTLLRGANGMFLWVTLQIQSLSDEDSDKAIRSALQDLPHDLYATFERILARARRGRTEYQGTILRLILAAYRPLTVYELREAISVTPNDAEWHRDRLVNDIRMVISCCGSLVMVDEEELSVRLIHHSVLQFILCSDKQKRDPPPWHFAMEEAHVVMGEIAVTYLNYGIFETRVSTAVVPTIPASQLTNKIMEDALAPAGLAGRLALMLLKATSPAPTDQSDTDLGRAAAEIWSQHRRQREVEVFHFLPYASRYWLPHTSWIEPGSQAYKLWLGVLNNPKFDIVPWDHGQTPDDDMAVDEETGTVWQVSSTIAWSISHDHMALLSAELKGRRWVRSFGSVMPYLVACCNREHPPVFSSRVATKLLNFAVLFRSARITEWLLSMGANVDLFAHGHHILREAVDRRAYDVLELLLRCSEISGSRDLRDIFLRLACEAEDASLVRLILRLGQQRQQQQQVDLVPEAENCREWGPMTDVLNNLLWNPITIRLTFDLLRARFLPPIFSASNICQFIVTYKAMVNTSYFRDAIVAVEDHFTPGLASEADLMTSGTIYTNFDRRKLLSKTPKIRPSHTVSDSTSYISSPADEDMSNLIEVLEHIAELHGCYQQRKLRRTLRDATVHAFQRGDVLLGGQLLEQTHEWGSHHRKQCFAAALYARSPDRVRLASLILASNPLFTTSPLRCIQLREWALAEELLERGADPQELVRYVSSTPLLHLCADIGDLRGLKLLLRYTDFSIDAAPPEGTVFGEDTLLRTALKGQWSTFENLQQLLNAANYLLDLGANHTICRGESSVSCFDLLLRLSETAADYCINSLSACIDNQDALVGETLCVVQAFLERVLMDHIQSKDPRPEHLRSVLETYLTILENIQRLQDSPLTGASSDLTHRIIVAIKKHYLKIVEMVLSHSPRGDCADFIRDKPYAFGGVIRYLLASYGYDVSAVPCEDPISFDPRPLALQATCLGERCLEVVKAIFADDPQICGFYAVDDFEDILNMAESFRDYEILRTAYRSVSMKATIGTRILPDI</sequence>
<dbReference type="SUPFAM" id="SSF48403">
    <property type="entry name" value="Ankyrin repeat"/>
    <property type="match status" value="1"/>
</dbReference>
<dbReference type="PANTHER" id="PTHR10039">
    <property type="entry name" value="AMELOGENIN"/>
    <property type="match status" value="1"/>
</dbReference>
<feature type="domain" description="Nephrocystin 3-like N-terminal" evidence="3">
    <location>
        <begin position="276"/>
        <end position="419"/>
    </location>
</feature>
<dbReference type="Gene3D" id="3.40.50.300">
    <property type="entry name" value="P-loop containing nucleotide triphosphate hydrolases"/>
    <property type="match status" value="1"/>
</dbReference>
<evidence type="ECO:0000313" key="5">
    <source>
        <dbReference type="Proteomes" id="UP001174936"/>
    </source>
</evidence>
<evidence type="ECO:0000256" key="1">
    <source>
        <dbReference type="ARBA" id="ARBA00022737"/>
    </source>
</evidence>
<dbReference type="InterPro" id="IPR054471">
    <property type="entry name" value="GPIID_WHD"/>
</dbReference>
<reference evidence="4" key="1">
    <citation type="submission" date="2023-06" db="EMBL/GenBank/DDBJ databases">
        <title>Genome-scale phylogeny and comparative genomics of the fungal order Sordariales.</title>
        <authorList>
            <consortium name="Lawrence Berkeley National Laboratory"/>
            <person name="Hensen N."/>
            <person name="Bonometti L."/>
            <person name="Westerberg I."/>
            <person name="Brannstrom I.O."/>
            <person name="Guillou S."/>
            <person name="Cros-Aarteil S."/>
            <person name="Calhoun S."/>
            <person name="Haridas S."/>
            <person name="Kuo A."/>
            <person name="Mondo S."/>
            <person name="Pangilinan J."/>
            <person name="Riley R."/>
            <person name="Labutti K."/>
            <person name="Andreopoulos B."/>
            <person name="Lipzen A."/>
            <person name="Chen C."/>
            <person name="Yanf M."/>
            <person name="Daum C."/>
            <person name="Ng V."/>
            <person name="Clum A."/>
            <person name="Steindorff A."/>
            <person name="Ohm R."/>
            <person name="Martin F."/>
            <person name="Silar P."/>
            <person name="Natvig D."/>
            <person name="Lalanne C."/>
            <person name="Gautier V."/>
            <person name="Ament-Velasquez S.L."/>
            <person name="Kruys A."/>
            <person name="Hutchinson M.I."/>
            <person name="Powell A.J."/>
            <person name="Barry K."/>
            <person name="Miller A.N."/>
            <person name="Grigoriev I.V."/>
            <person name="Debuchy R."/>
            <person name="Gladieux P."/>
            <person name="Thoren M.H."/>
            <person name="Johannesson H."/>
        </authorList>
    </citation>
    <scope>NUCLEOTIDE SEQUENCE</scope>
    <source>
        <strain evidence="4">SMH2532-1</strain>
    </source>
</reference>
<organism evidence="4 5">
    <name type="scientific">Cercophora newfieldiana</name>
    <dbReference type="NCBI Taxonomy" id="92897"/>
    <lineage>
        <taxon>Eukaryota</taxon>
        <taxon>Fungi</taxon>
        <taxon>Dikarya</taxon>
        <taxon>Ascomycota</taxon>
        <taxon>Pezizomycotina</taxon>
        <taxon>Sordariomycetes</taxon>
        <taxon>Sordariomycetidae</taxon>
        <taxon>Sordariales</taxon>
        <taxon>Lasiosphaeriaceae</taxon>
        <taxon>Cercophora</taxon>
    </lineage>
</organism>
<dbReference type="EMBL" id="JAULSV010000001">
    <property type="protein sequence ID" value="KAK0656208.1"/>
    <property type="molecule type" value="Genomic_DNA"/>
</dbReference>
<name>A0AA39YPA8_9PEZI</name>
<dbReference type="Pfam" id="PF24883">
    <property type="entry name" value="NPHP3_N"/>
    <property type="match status" value="1"/>
</dbReference>
<keyword evidence="1" id="KW-0677">Repeat</keyword>
<dbReference type="InterPro" id="IPR027417">
    <property type="entry name" value="P-loop_NTPase"/>
</dbReference>
<evidence type="ECO:0008006" key="6">
    <source>
        <dbReference type="Google" id="ProtNLM"/>
    </source>
</evidence>